<protein>
    <submittedName>
        <fullName evidence="1">Uncharacterized protein</fullName>
    </submittedName>
</protein>
<evidence type="ECO:0000313" key="1">
    <source>
        <dbReference type="EMBL" id="MCW3486478.1"/>
    </source>
</evidence>
<comment type="caution">
    <text evidence="1">The sequence shown here is derived from an EMBL/GenBank/DDBJ whole genome shotgun (WGS) entry which is preliminary data.</text>
</comment>
<dbReference type="RefSeq" id="WP_264733294.1">
    <property type="nucleotide sequence ID" value="NZ_JAPDNR010000001.1"/>
</dbReference>
<sequence>MSADKKGDINLPTITVTGRLVLRTFGKHTKSEHLGVYLVADQFDYLIRPAGCNPFMDNPLLPLTGKMIIATGYIMDYVFMVQTWQEASE</sequence>
<accession>A0ABT3IR98</accession>
<organism evidence="1 2">
    <name type="scientific">Chitinophaga nivalis</name>
    <dbReference type="NCBI Taxonomy" id="2991709"/>
    <lineage>
        <taxon>Bacteria</taxon>
        <taxon>Pseudomonadati</taxon>
        <taxon>Bacteroidota</taxon>
        <taxon>Chitinophagia</taxon>
        <taxon>Chitinophagales</taxon>
        <taxon>Chitinophagaceae</taxon>
        <taxon>Chitinophaga</taxon>
    </lineage>
</organism>
<proteinExistence type="predicted"/>
<gene>
    <name evidence="1" type="ORF">OL497_21430</name>
</gene>
<evidence type="ECO:0000313" key="2">
    <source>
        <dbReference type="Proteomes" id="UP001207742"/>
    </source>
</evidence>
<name>A0ABT3IR98_9BACT</name>
<keyword evidence="2" id="KW-1185">Reference proteome</keyword>
<dbReference type="Proteomes" id="UP001207742">
    <property type="component" value="Unassembled WGS sequence"/>
</dbReference>
<dbReference type="EMBL" id="JAPDNS010000002">
    <property type="protein sequence ID" value="MCW3486478.1"/>
    <property type="molecule type" value="Genomic_DNA"/>
</dbReference>
<reference evidence="1 2" key="1">
    <citation type="submission" date="2022-10" db="EMBL/GenBank/DDBJ databases">
        <title>Chitinophaga nivalis PC15 sp. nov., isolated from Pyeongchang county, South Korea.</title>
        <authorList>
            <person name="Trinh H.N."/>
        </authorList>
    </citation>
    <scope>NUCLEOTIDE SEQUENCE [LARGE SCALE GENOMIC DNA]</scope>
    <source>
        <strain evidence="1 2">PC14</strain>
    </source>
</reference>